<gene>
    <name evidence="3" type="ORF">W97_07967</name>
</gene>
<evidence type="ECO:0000313" key="4">
    <source>
        <dbReference type="Proteomes" id="UP000016924"/>
    </source>
</evidence>
<dbReference type="RefSeq" id="XP_007784026.1">
    <property type="nucleotide sequence ID" value="XM_007785836.1"/>
</dbReference>
<feature type="coiled-coil region" evidence="1">
    <location>
        <begin position="1"/>
        <end position="39"/>
    </location>
</feature>
<evidence type="ECO:0000256" key="1">
    <source>
        <dbReference type="SAM" id="Coils"/>
    </source>
</evidence>
<dbReference type="AlphaFoldDB" id="R7Z3W5"/>
<reference evidence="4" key="1">
    <citation type="submission" date="2012-06" db="EMBL/GenBank/DDBJ databases">
        <title>The genome sequence of Coniosporium apollinis CBS 100218.</title>
        <authorList>
            <consortium name="The Broad Institute Genome Sequencing Platform"/>
            <person name="Cuomo C."/>
            <person name="Gorbushina A."/>
            <person name="Noack S."/>
            <person name="Walker B."/>
            <person name="Young S.K."/>
            <person name="Zeng Q."/>
            <person name="Gargeya S."/>
            <person name="Fitzgerald M."/>
            <person name="Haas B."/>
            <person name="Abouelleil A."/>
            <person name="Alvarado L."/>
            <person name="Arachchi H.M."/>
            <person name="Berlin A.M."/>
            <person name="Chapman S.B."/>
            <person name="Goldberg J."/>
            <person name="Griggs A."/>
            <person name="Gujja S."/>
            <person name="Hansen M."/>
            <person name="Howarth C."/>
            <person name="Imamovic A."/>
            <person name="Larimer J."/>
            <person name="McCowan C."/>
            <person name="Montmayeur A."/>
            <person name="Murphy C."/>
            <person name="Neiman D."/>
            <person name="Pearson M."/>
            <person name="Priest M."/>
            <person name="Roberts A."/>
            <person name="Saif S."/>
            <person name="Shea T."/>
            <person name="Sisk P."/>
            <person name="Sykes S."/>
            <person name="Wortman J."/>
            <person name="Nusbaum C."/>
            <person name="Birren B."/>
        </authorList>
    </citation>
    <scope>NUCLEOTIDE SEQUENCE [LARGE SCALE GENOMIC DNA]</scope>
    <source>
        <strain evidence="4">CBS 100218</strain>
    </source>
</reference>
<keyword evidence="4" id="KW-1185">Reference proteome</keyword>
<keyword evidence="1" id="KW-0175">Coiled coil</keyword>
<evidence type="ECO:0000313" key="3">
    <source>
        <dbReference type="EMBL" id="EON68709.1"/>
    </source>
</evidence>
<feature type="region of interest" description="Disordered" evidence="2">
    <location>
        <begin position="144"/>
        <end position="223"/>
    </location>
</feature>
<sequence>MDRLRERADALHRANIQLRERLEQRVADLEHAQSDWIRAEDESLRLIADKWSLLGDNGRFLNKYLDATVQFNLNVQLIQGMWRRRQSDREESLRLRDESEVLRQEVRRFGRAVIHRGCDVLEEMDGNVAALLEQAVHLVELADGDEEDKEGQVGDNQARTGADEGTAAAQEEPLVGFDGAAPSKTPTSAAATFGSTASTDPVRSGDNRKSGSDDELQFRMDDP</sequence>
<dbReference type="HOGENOM" id="CLU_1240067_0_0_1"/>
<dbReference type="Proteomes" id="UP000016924">
    <property type="component" value="Unassembled WGS sequence"/>
</dbReference>
<feature type="compositionally biased region" description="Basic and acidic residues" evidence="2">
    <location>
        <begin position="203"/>
        <end position="223"/>
    </location>
</feature>
<dbReference type="GeneID" id="19905278"/>
<proteinExistence type="predicted"/>
<name>R7Z3W5_CONA1</name>
<accession>R7Z3W5</accession>
<dbReference type="EMBL" id="JH767600">
    <property type="protein sequence ID" value="EON68709.1"/>
    <property type="molecule type" value="Genomic_DNA"/>
</dbReference>
<feature type="compositionally biased region" description="Low complexity" evidence="2">
    <location>
        <begin position="180"/>
        <end position="199"/>
    </location>
</feature>
<protein>
    <submittedName>
        <fullName evidence="3">Uncharacterized protein</fullName>
    </submittedName>
</protein>
<organism evidence="3 4">
    <name type="scientific">Coniosporium apollinis (strain CBS 100218)</name>
    <name type="common">Rock-inhabiting black yeast</name>
    <dbReference type="NCBI Taxonomy" id="1168221"/>
    <lineage>
        <taxon>Eukaryota</taxon>
        <taxon>Fungi</taxon>
        <taxon>Dikarya</taxon>
        <taxon>Ascomycota</taxon>
        <taxon>Pezizomycotina</taxon>
        <taxon>Dothideomycetes</taxon>
        <taxon>Dothideomycetes incertae sedis</taxon>
        <taxon>Coniosporium</taxon>
    </lineage>
</organism>
<evidence type="ECO:0000256" key="2">
    <source>
        <dbReference type="SAM" id="MobiDB-lite"/>
    </source>
</evidence>